<evidence type="ECO:0000256" key="4">
    <source>
        <dbReference type="ARBA" id="ARBA00022490"/>
    </source>
</evidence>
<dbReference type="Pfam" id="PF03951">
    <property type="entry name" value="Gln-synt_N"/>
    <property type="match status" value="1"/>
</dbReference>
<keyword evidence="9" id="KW-1185">Reference proteome</keyword>
<evidence type="ECO:0000313" key="9">
    <source>
        <dbReference type="Proteomes" id="UP001314169"/>
    </source>
</evidence>
<evidence type="ECO:0000256" key="1">
    <source>
        <dbReference type="ARBA" id="ARBA00001946"/>
    </source>
</evidence>
<dbReference type="PANTHER" id="PTHR20852">
    <property type="entry name" value="GLUTAMINE SYNTHETASE"/>
    <property type="match status" value="1"/>
</dbReference>
<proteinExistence type="inferred from homology"/>
<accession>A0ABN9Z394</accession>
<evidence type="ECO:0000256" key="6">
    <source>
        <dbReference type="PROSITE-ProRule" id="PRU01330"/>
    </source>
</evidence>
<comment type="subcellular location">
    <subcellularLocation>
        <location evidence="2">Cytoplasm</location>
    </subcellularLocation>
</comment>
<evidence type="ECO:0000256" key="2">
    <source>
        <dbReference type="ARBA" id="ARBA00004496"/>
    </source>
</evidence>
<evidence type="ECO:0000259" key="7">
    <source>
        <dbReference type="PROSITE" id="PS51986"/>
    </source>
</evidence>
<dbReference type="EMBL" id="OY882858">
    <property type="protein sequence ID" value="CAK6432785.1"/>
    <property type="molecule type" value="Genomic_DNA"/>
</dbReference>
<sequence>MSISSSSHLNKGTKQMYMSLPQGDKVQALHIWIDGSGEGLRCKTWPLGSEPKSIEELSEWNFDGSSTMQSEGSNSDMYLVPAAMFWDPFHKEPNKLVFYEVLKCNHNPEEANLRST</sequence>
<gene>
    <name evidence="8" type="ORF">MPIPNATIZW_LOCUS1091</name>
</gene>
<organism evidence="8 9">
    <name type="scientific">Pipistrellus nathusii</name>
    <name type="common">Nathusius' pipistrelle</name>
    <dbReference type="NCBI Taxonomy" id="59473"/>
    <lineage>
        <taxon>Eukaryota</taxon>
        <taxon>Metazoa</taxon>
        <taxon>Chordata</taxon>
        <taxon>Craniata</taxon>
        <taxon>Vertebrata</taxon>
        <taxon>Euteleostomi</taxon>
        <taxon>Mammalia</taxon>
        <taxon>Eutheria</taxon>
        <taxon>Laurasiatheria</taxon>
        <taxon>Chiroptera</taxon>
        <taxon>Yangochiroptera</taxon>
        <taxon>Vespertilionidae</taxon>
        <taxon>Pipistrellus</taxon>
    </lineage>
</organism>
<evidence type="ECO:0000256" key="5">
    <source>
        <dbReference type="ARBA" id="ARBA00030668"/>
    </source>
</evidence>
<name>A0ABN9Z394_PIPNA</name>
<dbReference type="PANTHER" id="PTHR20852:SF45">
    <property type="entry name" value="GLUTAMINE SYNTHETASE"/>
    <property type="match status" value="1"/>
</dbReference>
<reference evidence="8" key="1">
    <citation type="submission" date="2023-12" db="EMBL/GenBank/DDBJ databases">
        <authorList>
            <person name="Brown T."/>
        </authorList>
    </citation>
    <scope>NUCLEOTIDE SEQUENCE</scope>
</reference>
<dbReference type="PROSITE" id="PS51986">
    <property type="entry name" value="GS_BETA_GRASP"/>
    <property type="match status" value="1"/>
</dbReference>
<dbReference type="Proteomes" id="UP001314169">
    <property type="component" value="Chromosome 1"/>
</dbReference>
<comment type="similarity">
    <text evidence="6">Belongs to the glutamine synthetase family.</text>
</comment>
<feature type="domain" description="GS beta-grasp" evidence="7">
    <location>
        <begin position="24"/>
        <end position="108"/>
    </location>
</feature>
<dbReference type="SUPFAM" id="SSF54368">
    <property type="entry name" value="Glutamine synthetase, N-terminal domain"/>
    <property type="match status" value="1"/>
</dbReference>
<evidence type="ECO:0000313" key="8">
    <source>
        <dbReference type="EMBL" id="CAK6432785.1"/>
    </source>
</evidence>
<dbReference type="InterPro" id="IPR008147">
    <property type="entry name" value="Gln_synt_N"/>
</dbReference>
<comment type="cofactor">
    <cofactor evidence="1">
        <name>Mg(2+)</name>
        <dbReference type="ChEBI" id="CHEBI:18420"/>
    </cofactor>
</comment>
<dbReference type="Gene3D" id="3.10.20.70">
    <property type="entry name" value="Glutamine synthetase, N-terminal domain"/>
    <property type="match status" value="1"/>
</dbReference>
<dbReference type="InterPro" id="IPR036651">
    <property type="entry name" value="Gln_synt_N_sf"/>
</dbReference>
<protein>
    <recommendedName>
        <fullName evidence="3">Glutamine synthetase</fullName>
    </recommendedName>
    <alternativeName>
        <fullName evidence="5">Glutamate--ammonia ligase</fullName>
    </alternativeName>
</protein>
<dbReference type="PROSITE" id="PS00180">
    <property type="entry name" value="GLNA_1"/>
    <property type="match status" value="1"/>
</dbReference>
<keyword evidence="4" id="KW-0963">Cytoplasm</keyword>
<evidence type="ECO:0000256" key="3">
    <source>
        <dbReference type="ARBA" id="ARBA00021364"/>
    </source>
</evidence>
<dbReference type="InterPro" id="IPR027302">
    <property type="entry name" value="Gln_synth_N_conserv_site"/>
</dbReference>
<dbReference type="InterPro" id="IPR050292">
    <property type="entry name" value="Glutamine_Synthetase"/>
</dbReference>